<dbReference type="InterPro" id="IPR027417">
    <property type="entry name" value="P-loop_NTPase"/>
</dbReference>
<reference evidence="4 5" key="1">
    <citation type="submission" date="2023-08" db="EMBL/GenBank/DDBJ databases">
        <title>Black Yeasts Isolated from many extreme environments.</title>
        <authorList>
            <person name="Coleine C."/>
            <person name="Stajich J.E."/>
            <person name="Selbmann L."/>
        </authorList>
    </citation>
    <scope>NUCLEOTIDE SEQUENCE [LARGE SCALE GENOMIC DNA]</scope>
    <source>
        <strain evidence="4 5">CCFEE 5885</strain>
    </source>
</reference>
<feature type="compositionally biased region" description="Polar residues" evidence="1">
    <location>
        <begin position="1424"/>
        <end position="1475"/>
    </location>
</feature>
<keyword evidence="5" id="KW-1185">Reference proteome</keyword>
<proteinExistence type="predicted"/>
<feature type="domain" description="Dynamin N-terminal" evidence="2">
    <location>
        <begin position="396"/>
        <end position="636"/>
    </location>
</feature>
<organism evidence="4 5">
    <name type="scientific">Lithohypha guttulata</name>
    <dbReference type="NCBI Taxonomy" id="1690604"/>
    <lineage>
        <taxon>Eukaryota</taxon>
        <taxon>Fungi</taxon>
        <taxon>Dikarya</taxon>
        <taxon>Ascomycota</taxon>
        <taxon>Pezizomycotina</taxon>
        <taxon>Eurotiomycetes</taxon>
        <taxon>Chaetothyriomycetidae</taxon>
        <taxon>Chaetothyriales</taxon>
        <taxon>Trichomeriaceae</taxon>
        <taxon>Lithohypha</taxon>
    </lineage>
</organism>
<evidence type="ECO:0000259" key="2">
    <source>
        <dbReference type="Pfam" id="PF00350"/>
    </source>
</evidence>
<dbReference type="EMBL" id="JAVRRG010000014">
    <property type="protein sequence ID" value="KAK5098486.1"/>
    <property type="molecule type" value="Genomic_DNA"/>
</dbReference>
<dbReference type="Pfam" id="PF24564">
    <property type="entry name" value="DUF7605"/>
    <property type="match status" value="1"/>
</dbReference>
<evidence type="ECO:0000259" key="3">
    <source>
        <dbReference type="Pfam" id="PF24564"/>
    </source>
</evidence>
<evidence type="ECO:0000313" key="5">
    <source>
        <dbReference type="Proteomes" id="UP001345013"/>
    </source>
</evidence>
<feature type="compositionally biased region" description="Low complexity" evidence="1">
    <location>
        <begin position="286"/>
        <end position="296"/>
    </location>
</feature>
<feature type="region of interest" description="Disordered" evidence="1">
    <location>
        <begin position="1320"/>
        <end position="1491"/>
    </location>
</feature>
<dbReference type="Pfam" id="PF00350">
    <property type="entry name" value="Dynamin_N"/>
    <property type="match status" value="1"/>
</dbReference>
<name>A0ABR0KL73_9EURO</name>
<dbReference type="SUPFAM" id="SSF52540">
    <property type="entry name" value="P-loop containing nucleoside triphosphate hydrolases"/>
    <property type="match status" value="1"/>
</dbReference>
<feature type="region of interest" description="Disordered" evidence="1">
    <location>
        <begin position="114"/>
        <end position="148"/>
    </location>
</feature>
<gene>
    <name evidence="4" type="ORF">LTR24_001805</name>
</gene>
<evidence type="ECO:0000256" key="1">
    <source>
        <dbReference type="SAM" id="MobiDB-lite"/>
    </source>
</evidence>
<comment type="caution">
    <text evidence="4">The sequence shown here is derived from an EMBL/GenBank/DDBJ whole genome shotgun (WGS) entry which is preliminary data.</text>
</comment>
<feature type="compositionally biased region" description="Basic residues" evidence="1">
    <location>
        <begin position="743"/>
        <end position="758"/>
    </location>
</feature>
<sequence>MADYDSLQVRIQSLKPQHIECREGTLCIAIIPHNRSINDTFAPSDLMWVKCPQSREVKVLLNAYRQKYNPTSEFFHLTHEGVRRDPFDVVESLEDGDNVVVLKAVDGPARTWEEEQAVAPHVSPNKAKPPSTPRASQRTPSSATPYHEWKLHGKTPDELAWMDFCFAHKAIGLRRYGQSGFDADNVSQQWLLMSEETKEMLADRATTLSVESVYMRRAFWEHWCERLPSNKSVGDSFTDNAFMDHVRSTWAGLAPKGNLSKQLRETPGSIEIPPLPVEGRLPTAPAGSSARAGSEDGSSEEEDAEDVKAEVDPLNFAASLQTSEHIAEDFITTKFNVNDLFSQSSIAEYERGVVKGLEILGNLRKALGAASSPDADQWLASIDKLEAQAERTRTVIGVVGATGAGKSSVINAMLDEERVLPTNCMRACTAVVTEISYNFENELYRAEIEFISQDDWRKELTVLYQELLDASGNIAREAVLNEDSEAGIAYAKLKAVYPHMTKEDLAGASVDRLIQHKNARVLGTVLALNAEEAPSFYEQLQRYVDSKEKTKRGMGRPASETKAVKQVEYWPLIEVVRIYVRAPALQTGAVIVDLPGVHDSNQARAAVAQRYMKACTGLWIVAPITRAVDDKSAKTLLGETFKRQLKIDGAYNSVTFICSKTDDISITEAIDSLELDEKLATAYDTIQKLSAARRVLQAKFDHCKEQLGDVNAAIDKADEDLEVWEEILSKCQDGKEVYPPAPQKRKRAASPKARKRPKYTNPNSDDDFIASDNSDESDRDELSDSNDEASKRSFPVSENEAMAKVEELRVTKKDGRRRKLEIEAEVKDFRRRITANKQEQESHDAVISTECIAGRNNYSRDAIKQDFAAGIRELDQELAEEEDAANFNPEEDVRNYDDVAASLPVFCVSSRAYQKMCGRFKRDKHVLGFDNVEATEVPALQKHCSKLTEANRQAACKRFLNSMNALLNSLRLWSSSDGSSANLTDDQLRREKYILEDKLGKLDSALEKQIRAVSFDIKDELEHNLYTVFPAAIEASKAQANLTVAKWARPYNRDARDESGLHWGTYKAVVRRDGVYTNFQGLHHFNEQLTEPIIKYIANGWEKTFSRRIPSVFTTLVTAVDKLLHTFHDEVEKRAARNGGSMARFYMLRNQLQAYREVIKDASNKSKVEISTRQKDINREFVPVITLNMLPAYQYCTEERGTGSYKRMKAHMDTYVESTKQRMFAESTDDIKRRITLMLKDVQDQLEASLDEIFVSMRRDYTQLVTGVASNAERLSRDQRMMRKDVLDLVNGAKLRFERVVGLASPSPEPEVPVAAVADGGANHTSKAPSTEPKSETKAEKPLTAITAEQPKSTFEEEIAMSPASDIDYAPAGDGDGMASRGAAMDDVDPGLNQFLEGAGNTMTMSDDVDNLSPDNLPDASDIFTASTRTNSTGPDQPLYTPSSAAHTKSSNPILGQEMAKQSSLAMPKRQSSSNDSEKENVPQYWFRDSH</sequence>
<evidence type="ECO:0000313" key="4">
    <source>
        <dbReference type="EMBL" id="KAK5098486.1"/>
    </source>
</evidence>
<feature type="compositionally biased region" description="Acidic residues" evidence="1">
    <location>
        <begin position="764"/>
        <end position="787"/>
    </location>
</feature>
<feature type="domain" description="DUF7605" evidence="3">
    <location>
        <begin position="1045"/>
        <end position="1219"/>
    </location>
</feature>
<dbReference type="InterPro" id="IPR045063">
    <property type="entry name" value="Dynamin_N"/>
</dbReference>
<feature type="region of interest" description="Disordered" evidence="1">
    <location>
        <begin position="734"/>
        <end position="798"/>
    </location>
</feature>
<accession>A0ABR0KL73</accession>
<dbReference type="PANTHER" id="PTHR36681">
    <property type="entry name" value="NUCLEAR GTPASE, GERMINAL CENTER-ASSOCIATED, TANDEM DUPLICATE 3"/>
    <property type="match status" value="1"/>
</dbReference>
<protein>
    <submittedName>
        <fullName evidence="4">Uncharacterized protein</fullName>
    </submittedName>
</protein>
<dbReference type="InterPro" id="IPR056024">
    <property type="entry name" value="DUF7605"/>
</dbReference>
<feature type="region of interest" description="Disordered" evidence="1">
    <location>
        <begin position="258"/>
        <end position="305"/>
    </location>
</feature>
<dbReference type="Proteomes" id="UP001345013">
    <property type="component" value="Unassembled WGS sequence"/>
</dbReference>
<dbReference type="PANTHER" id="PTHR36681:SF3">
    <property type="entry name" value="NUCLEAR GTPASE, GERMINAL CENTER-ASSOCIATED, TANDEM DUPLICATE 3"/>
    <property type="match status" value="1"/>
</dbReference>
<dbReference type="Gene3D" id="3.40.50.300">
    <property type="entry name" value="P-loop containing nucleotide triphosphate hydrolases"/>
    <property type="match status" value="1"/>
</dbReference>
<feature type="compositionally biased region" description="Polar residues" evidence="1">
    <location>
        <begin position="133"/>
        <end position="144"/>
    </location>
</feature>